<sequence length="101" mass="11067">TGDSITESAVLEQKNTKTRWIGRSKGSELDSPESHATYHKPLMLLSDCGPFYKSLFNREPPPPGRSGPAETKQTLLLQDKRRRAVTSAGVAANQIFSGQKP</sequence>
<proteinExistence type="predicted"/>
<name>A0A1A8P7T5_9TELE</name>
<gene>
    <name evidence="1" type="primary">si:ch211-176l24.4</name>
</gene>
<reference evidence="1" key="1">
    <citation type="submission" date="2016-05" db="EMBL/GenBank/DDBJ databases">
        <authorList>
            <person name="Lavstsen T."/>
            <person name="Jespersen J.S."/>
        </authorList>
    </citation>
    <scope>NUCLEOTIDE SEQUENCE</scope>
    <source>
        <tissue evidence="1">Brain</tissue>
    </source>
</reference>
<accession>A0A1A8P7T5</accession>
<feature type="non-terminal residue" evidence="1">
    <location>
        <position position="1"/>
    </location>
</feature>
<evidence type="ECO:0000313" key="1">
    <source>
        <dbReference type="EMBL" id="SBR77072.1"/>
    </source>
</evidence>
<dbReference type="AlphaFoldDB" id="A0A1A8P7T5"/>
<feature type="non-terminal residue" evidence="1">
    <location>
        <position position="101"/>
    </location>
</feature>
<protein>
    <submittedName>
        <fullName evidence="1">Uncharacterized protein</fullName>
    </submittedName>
</protein>
<dbReference type="EMBL" id="HAEH01005650">
    <property type="protein sequence ID" value="SBR77072.1"/>
    <property type="molecule type" value="Transcribed_RNA"/>
</dbReference>
<reference evidence="1" key="2">
    <citation type="submission" date="2016-06" db="EMBL/GenBank/DDBJ databases">
        <title>The genome of a short-lived fish provides insights into sex chromosome evolution and the genetic control of aging.</title>
        <authorList>
            <person name="Reichwald K."/>
            <person name="Felder M."/>
            <person name="Petzold A."/>
            <person name="Koch P."/>
            <person name="Groth M."/>
            <person name="Platzer M."/>
        </authorList>
    </citation>
    <scope>NUCLEOTIDE SEQUENCE</scope>
    <source>
        <tissue evidence="1">Brain</tissue>
    </source>
</reference>
<organism evidence="1">
    <name type="scientific">Nothobranchius rachovii</name>
    <name type="common">bluefin notho</name>
    <dbReference type="NCBI Taxonomy" id="451742"/>
    <lineage>
        <taxon>Eukaryota</taxon>
        <taxon>Metazoa</taxon>
        <taxon>Chordata</taxon>
        <taxon>Craniata</taxon>
        <taxon>Vertebrata</taxon>
        <taxon>Euteleostomi</taxon>
        <taxon>Actinopterygii</taxon>
        <taxon>Neopterygii</taxon>
        <taxon>Teleostei</taxon>
        <taxon>Neoteleostei</taxon>
        <taxon>Acanthomorphata</taxon>
        <taxon>Ovalentaria</taxon>
        <taxon>Atherinomorphae</taxon>
        <taxon>Cyprinodontiformes</taxon>
        <taxon>Nothobranchiidae</taxon>
        <taxon>Nothobranchius</taxon>
    </lineage>
</organism>